<dbReference type="GO" id="GO:0005975">
    <property type="term" value="P:carbohydrate metabolic process"/>
    <property type="evidence" value="ECO:0007669"/>
    <property type="project" value="InterPro"/>
</dbReference>
<evidence type="ECO:0000256" key="5">
    <source>
        <dbReference type="ARBA" id="ARBA00022960"/>
    </source>
</evidence>
<reference evidence="13" key="3">
    <citation type="submission" date="2019-06" db="EMBL/GenBank/DDBJ databases">
        <title>A comparative analysis of the Nautiliaceae.</title>
        <authorList>
            <person name="Grosche A."/>
            <person name="Smedile F."/>
            <person name="Vetriani C."/>
        </authorList>
    </citation>
    <scope>NUCLEOTIDE SEQUENCE</scope>
    <source>
        <strain evidence="13">TB6</strain>
    </source>
</reference>
<dbReference type="GO" id="GO:0009252">
    <property type="term" value="P:peptidoglycan biosynthetic process"/>
    <property type="evidence" value="ECO:0007669"/>
    <property type="project" value="UniProtKB-UniRule"/>
</dbReference>
<comment type="function">
    <text evidence="10">Cell wall formation. Catalyzes the transfer of a GlcNAc subunit on undecaprenyl-pyrophosphoryl-MurNAc-pentapeptide (lipid intermediate I) to form undecaprenyl-pyrophosphoryl-MurNAc-(pentapeptide)GlcNAc (lipid intermediate II).</text>
</comment>
<dbReference type="GO" id="GO:0071555">
    <property type="term" value="P:cell wall organization"/>
    <property type="evidence" value="ECO:0007669"/>
    <property type="project" value="UniProtKB-KW"/>
</dbReference>
<dbReference type="Pfam" id="PF03033">
    <property type="entry name" value="Glyco_transf_28"/>
    <property type="match status" value="1"/>
</dbReference>
<dbReference type="PANTHER" id="PTHR21015:SF22">
    <property type="entry name" value="GLYCOSYLTRANSFERASE"/>
    <property type="match status" value="1"/>
</dbReference>
<keyword evidence="6 10" id="KW-0573">Peptidoglycan synthesis</keyword>
<organism evidence="14 15">
    <name type="scientific">Caminibacter pacificus</name>
    <dbReference type="NCBI Taxonomy" id="1424653"/>
    <lineage>
        <taxon>Bacteria</taxon>
        <taxon>Pseudomonadati</taxon>
        <taxon>Campylobacterota</taxon>
        <taxon>Epsilonproteobacteria</taxon>
        <taxon>Nautiliales</taxon>
        <taxon>Nautiliaceae</taxon>
        <taxon>Caminibacter</taxon>
    </lineage>
</organism>
<reference evidence="16" key="1">
    <citation type="submission" date="2018-03" db="EMBL/GenBank/DDBJ databases">
        <title>A comparative analysis of the Nautiliaceae.</title>
        <authorList>
            <person name="Grosche A."/>
            <person name="Smedile F."/>
            <person name="Vetriani C."/>
        </authorList>
    </citation>
    <scope>NUCLEOTIDE SEQUENCE [LARGE SCALE GENOMIC DNA]</scope>
    <source>
        <strain evidence="16">TB6</strain>
    </source>
</reference>
<dbReference type="InterPro" id="IPR006009">
    <property type="entry name" value="GlcNAc_MurG"/>
</dbReference>
<dbReference type="PANTHER" id="PTHR21015">
    <property type="entry name" value="UDP-N-ACETYLGLUCOSAMINE--N-ACETYLMURAMYL-(PENTAPEPTIDE) PYROPHOSPHORYL-UNDECAPRENOL N-ACETYLGLUCOSAMINE TRANSFERASE 1"/>
    <property type="match status" value="1"/>
</dbReference>
<dbReference type="InterPro" id="IPR004276">
    <property type="entry name" value="GlycoTrans_28_N"/>
</dbReference>
<dbReference type="InterPro" id="IPR007235">
    <property type="entry name" value="Glyco_trans_28_C"/>
</dbReference>
<evidence type="ECO:0000259" key="11">
    <source>
        <dbReference type="Pfam" id="PF03033"/>
    </source>
</evidence>
<dbReference type="GO" id="GO:0005886">
    <property type="term" value="C:plasma membrane"/>
    <property type="evidence" value="ECO:0007669"/>
    <property type="project" value="UniProtKB-SubCell"/>
</dbReference>
<dbReference type="AlphaFoldDB" id="A0AAJ4RBW7"/>
<name>A0AAJ4RBW7_9BACT</name>
<comment type="caution">
    <text evidence="10">Lacks conserved residue(s) required for the propagation of feature annotation.</text>
</comment>
<comment type="similarity">
    <text evidence="10">Belongs to the glycosyltransferase 28 family. MurG subfamily.</text>
</comment>
<proteinExistence type="inferred from homology"/>
<evidence type="ECO:0000259" key="12">
    <source>
        <dbReference type="Pfam" id="PF04101"/>
    </source>
</evidence>
<comment type="subcellular location">
    <subcellularLocation>
        <location evidence="10">Cell membrane</location>
        <topology evidence="10">Peripheral membrane protein</topology>
        <orientation evidence="10">Cytoplasmic side</orientation>
    </subcellularLocation>
</comment>
<sequence>MNILITGGGTGGHLKIAKVIKEELNKKGIKPIYVGSTKGADKEWFAQDEGFSEKYFLDSSGVVNKKGLGKINSLSNIIKLSFEAKKIIKKHNVKAVFSVGGYSAAPASFGAIFSNTPLFIHEQNAHIGSLNKILKPFSKKFFNTFLYNDPYPVEDKFFERARIRKELKTIIFLGGSQGAVAINDFAIRIAPLLKQKNIKIIHQSGKRDFERVKNFYEKNSIEADVFDFDKNLIEKIEKADFAISRAGASTLFELAANQIPTLFVPYPYAAGDHQYHNAKFLADKNAALVIRQNELKIEILDKILNLNLEEMSKNLKNVNKKEGAKYIADRILI</sequence>
<dbReference type="EMBL" id="RJVK01000004">
    <property type="protein sequence ID" value="ROR39106.1"/>
    <property type="molecule type" value="Genomic_DNA"/>
</dbReference>
<comment type="pathway">
    <text evidence="10">Cell wall biogenesis; peptidoglycan biosynthesis.</text>
</comment>
<dbReference type="CDD" id="cd03785">
    <property type="entry name" value="GT28_MurG"/>
    <property type="match status" value="1"/>
</dbReference>
<keyword evidence="3 10" id="KW-0328">Glycosyltransferase</keyword>
<keyword evidence="8 10" id="KW-0131">Cell cycle</keyword>
<accession>A0AAJ4RBW7</accession>
<dbReference type="GO" id="GO:0050511">
    <property type="term" value="F:undecaprenyldiphospho-muramoylpentapeptide beta-N-acetylglucosaminyltransferase activity"/>
    <property type="evidence" value="ECO:0007669"/>
    <property type="project" value="UniProtKB-UniRule"/>
</dbReference>
<dbReference type="EMBL" id="CP027432">
    <property type="protein sequence ID" value="QCI29075.1"/>
    <property type="molecule type" value="Genomic_DNA"/>
</dbReference>
<feature type="binding site" evidence="10">
    <location>
        <position position="274"/>
    </location>
    <ligand>
        <name>UDP-N-acetyl-alpha-D-glucosamine</name>
        <dbReference type="ChEBI" id="CHEBI:57705"/>
    </ligand>
</feature>
<evidence type="ECO:0000313" key="14">
    <source>
        <dbReference type="EMBL" id="ROR39106.1"/>
    </source>
</evidence>
<keyword evidence="9 10" id="KW-0961">Cell wall biogenesis/degradation</keyword>
<keyword evidence="4 10" id="KW-0808">Transferase</keyword>
<dbReference type="GO" id="GO:0008360">
    <property type="term" value="P:regulation of cell shape"/>
    <property type="evidence" value="ECO:0007669"/>
    <property type="project" value="UniProtKB-KW"/>
</dbReference>
<dbReference type="Proteomes" id="UP000298805">
    <property type="component" value="Chromosome"/>
</dbReference>
<dbReference type="GO" id="GO:0051301">
    <property type="term" value="P:cell division"/>
    <property type="evidence" value="ECO:0007669"/>
    <property type="project" value="UniProtKB-KW"/>
</dbReference>
<keyword evidence="5 10" id="KW-0133">Cell shape</keyword>
<evidence type="ECO:0000256" key="4">
    <source>
        <dbReference type="ARBA" id="ARBA00022679"/>
    </source>
</evidence>
<feature type="binding site" evidence="10">
    <location>
        <position position="176"/>
    </location>
    <ligand>
        <name>UDP-N-acetyl-alpha-D-glucosamine</name>
        <dbReference type="ChEBI" id="CHEBI:57705"/>
    </ligand>
</feature>
<dbReference type="Gene3D" id="3.40.50.2000">
    <property type="entry name" value="Glycogen Phosphorylase B"/>
    <property type="match status" value="2"/>
</dbReference>
<feature type="binding site" evidence="10">
    <location>
        <begin position="10"/>
        <end position="12"/>
    </location>
    <ligand>
        <name>UDP-N-acetyl-alpha-D-glucosamine</name>
        <dbReference type="ChEBI" id="CHEBI:57705"/>
    </ligand>
</feature>
<evidence type="ECO:0000256" key="9">
    <source>
        <dbReference type="ARBA" id="ARBA00023316"/>
    </source>
</evidence>
<dbReference type="HAMAP" id="MF_00033">
    <property type="entry name" value="MurG"/>
    <property type="match status" value="1"/>
</dbReference>
<comment type="catalytic activity">
    <reaction evidence="10">
        <text>di-trans,octa-cis-undecaprenyl diphospho-N-acetyl-alpha-D-muramoyl-L-alanyl-D-glutamyl-meso-2,6-diaminopimeloyl-D-alanyl-D-alanine + UDP-N-acetyl-alpha-D-glucosamine = di-trans,octa-cis-undecaprenyl diphospho-[N-acetyl-alpha-D-glucosaminyl-(1-&gt;4)]-N-acetyl-alpha-D-muramoyl-L-alanyl-D-glutamyl-meso-2,6-diaminopimeloyl-D-alanyl-D-alanine + UDP + H(+)</text>
        <dbReference type="Rhea" id="RHEA:31227"/>
        <dbReference type="ChEBI" id="CHEBI:15378"/>
        <dbReference type="ChEBI" id="CHEBI:57705"/>
        <dbReference type="ChEBI" id="CHEBI:58223"/>
        <dbReference type="ChEBI" id="CHEBI:61387"/>
        <dbReference type="ChEBI" id="CHEBI:61388"/>
        <dbReference type="EC" id="2.4.1.227"/>
    </reaction>
</comment>
<evidence type="ECO:0000313" key="15">
    <source>
        <dbReference type="Proteomes" id="UP000272781"/>
    </source>
</evidence>
<reference evidence="14 15" key="2">
    <citation type="submission" date="2018-11" db="EMBL/GenBank/DDBJ databases">
        <title>Genomic Encyclopedia of Type Strains, Phase IV (KMG-IV): sequencing the most valuable type-strain genomes for metagenomic binning, comparative biology and taxonomic classification.</title>
        <authorList>
            <person name="Goeker M."/>
        </authorList>
    </citation>
    <scope>NUCLEOTIDE SEQUENCE [LARGE SCALE GENOMIC DNA]</scope>
    <source>
        <strain evidence="14 15">DSM 27783</strain>
    </source>
</reference>
<evidence type="ECO:0000256" key="10">
    <source>
        <dbReference type="HAMAP-Rule" id="MF_00033"/>
    </source>
</evidence>
<evidence type="ECO:0000256" key="7">
    <source>
        <dbReference type="ARBA" id="ARBA00023136"/>
    </source>
</evidence>
<evidence type="ECO:0000256" key="1">
    <source>
        <dbReference type="ARBA" id="ARBA00022475"/>
    </source>
</evidence>
<dbReference type="Pfam" id="PF04101">
    <property type="entry name" value="Glyco_tran_28_C"/>
    <property type="match status" value="1"/>
</dbReference>
<keyword evidence="16" id="KW-1185">Reference proteome</keyword>
<evidence type="ECO:0000256" key="8">
    <source>
        <dbReference type="ARBA" id="ARBA00023306"/>
    </source>
</evidence>
<dbReference type="Proteomes" id="UP000272781">
    <property type="component" value="Unassembled WGS sequence"/>
</dbReference>
<keyword evidence="1 10" id="KW-1003">Cell membrane</keyword>
<keyword evidence="2 10" id="KW-0132">Cell division</keyword>
<feature type="domain" description="Glycosyltransferase family 28 N-terminal" evidence="11">
    <location>
        <begin position="3"/>
        <end position="141"/>
    </location>
</feature>
<protein>
    <recommendedName>
        <fullName evidence="10">UDP-N-acetylglucosamine--N-acetylmuramyl-(pentapeptide) pyrophosphoryl-undecaprenol N-acetylglucosamine transferase</fullName>
        <ecNumber evidence="10">2.4.1.227</ecNumber>
    </recommendedName>
    <alternativeName>
        <fullName evidence="10">Undecaprenyl-PP-MurNAc-pentapeptide-UDPGlcNAc GlcNAc transferase</fullName>
    </alternativeName>
</protein>
<evidence type="ECO:0000256" key="2">
    <source>
        <dbReference type="ARBA" id="ARBA00022618"/>
    </source>
</evidence>
<evidence type="ECO:0000256" key="3">
    <source>
        <dbReference type="ARBA" id="ARBA00022676"/>
    </source>
</evidence>
<dbReference type="RefSeq" id="WP_123352985.1">
    <property type="nucleotide sequence ID" value="NZ_CP027432.2"/>
</dbReference>
<dbReference type="NCBIfam" id="TIGR01133">
    <property type="entry name" value="murG"/>
    <property type="match status" value="1"/>
</dbReference>
<feature type="binding site" evidence="10">
    <location>
        <position position="124"/>
    </location>
    <ligand>
        <name>UDP-N-acetyl-alpha-D-glucosamine</name>
        <dbReference type="ChEBI" id="CHEBI:57705"/>
    </ligand>
</feature>
<dbReference type="EC" id="2.4.1.227" evidence="10"/>
<gene>
    <name evidence="10 13" type="primary">murG</name>
    <name evidence="13" type="ORF">C6V80_08915</name>
    <name evidence="14" type="ORF">EDC58_1604</name>
</gene>
<dbReference type="SUPFAM" id="SSF53756">
    <property type="entry name" value="UDP-Glycosyltransferase/glycogen phosphorylase"/>
    <property type="match status" value="1"/>
</dbReference>
<evidence type="ECO:0000313" key="16">
    <source>
        <dbReference type="Proteomes" id="UP000298805"/>
    </source>
</evidence>
<feature type="domain" description="Glycosyl transferase family 28 C-terminal" evidence="12">
    <location>
        <begin position="169"/>
        <end position="330"/>
    </location>
</feature>
<evidence type="ECO:0000313" key="13">
    <source>
        <dbReference type="EMBL" id="QCI29075.1"/>
    </source>
</evidence>
<keyword evidence="7 10" id="KW-0472">Membrane</keyword>
<evidence type="ECO:0000256" key="6">
    <source>
        <dbReference type="ARBA" id="ARBA00022984"/>
    </source>
</evidence>